<name>A0A1V9XR44_9ACAR</name>
<keyword evidence="2" id="KW-1133">Transmembrane helix</keyword>
<dbReference type="EMBL" id="MNPL01005669">
    <property type="protein sequence ID" value="OQR75862.1"/>
    <property type="molecule type" value="Genomic_DNA"/>
</dbReference>
<dbReference type="Proteomes" id="UP000192247">
    <property type="component" value="Unassembled WGS sequence"/>
</dbReference>
<evidence type="ECO:0000256" key="1">
    <source>
        <dbReference type="SAM" id="MobiDB-lite"/>
    </source>
</evidence>
<evidence type="ECO:0000256" key="2">
    <source>
        <dbReference type="SAM" id="Phobius"/>
    </source>
</evidence>
<protein>
    <submittedName>
        <fullName evidence="3">Bladder cancer-associated protein-like</fullName>
    </submittedName>
</protein>
<keyword evidence="2" id="KW-0472">Membrane</keyword>
<accession>A0A1V9XR44</accession>
<organism evidence="3 4">
    <name type="scientific">Tropilaelaps mercedesae</name>
    <dbReference type="NCBI Taxonomy" id="418985"/>
    <lineage>
        <taxon>Eukaryota</taxon>
        <taxon>Metazoa</taxon>
        <taxon>Ecdysozoa</taxon>
        <taxon>Arthropoda</taxon>
        <taxon>Chelicerata</taxon>
        <taxon>Arachnida</taxon>
        <taxon>Acari</taxon>
        <taxon>Parasitiformes</taxon>
        <taxon>Mesostigmata</taxon>
        <taxon>Gamasina</taxon>
        <taxon>Dermanyssoidea</taxon>
        <taxon>Laelapidae</taxon>
        <taxon>Tropilaelaps</taxon>
    </lineage>
</organism>
<feature type="transmembrane region" description="Helical" evidence="2">
    <location>
        <begin position="113"/>
        <end position="132"/>
    </location>
</feature>
<gene>
    <name evidence="3" type="ORF">BIW11_08150</name>
</gene>
<dbReference type="InParanoid" id="A0A1V9XR44"/>
<keyword evidence="2" id="KW-0812">Transmembrane</keyword>
<proteinExistence type="predicted"/>
<dbReference type="InterPro" id="IPR009598">
    <property type="entry name" value="BCALP"/>
</dbReference>
<dbReference type="Pfam" id="PF06726">
    <property type="entry name" value="BC10"/>
    <property type="match status" value="1"/>
</dbReference>
<dbReference type="SMART" id="SM01396">
    <property type="entry name" value="BC10"/>
    <property type="match status" value="1"/>
</dbReference>
<dbReference type="AlphaFoldDB" id="A0A1V9XR44"/>
<dbReference type="OrthoDB" id="5772623at2759"/>
<evidence type="ECO:0000313" key="3">
    <source>
        <dbReference type="EMBL" id="OQR75862.1"/>
    </source>
</evidence>
<keyword evidence="4" id="KW-1185">Reference proteome</keyword>
<sequence length="160" mass="17400">MVKPHLIAATRHTRQKQRGENRSEASPRLNATEFYSLIAPCQQIGENVLSPMVYSRALHTKADEYCSTAESGKSPDHYGLFQTVGDACQPTVNDQVMLLVLYLAGLFLDRKPCIVCSFIFVAAVLAICYSGTLGNCLFGSLNCNSVACECVSPHSHVVAT</sequence>
<evidence type="ECO:0000313" key="4">
    <source>
        <dbReference type="Proteomes" id="UP000192247"/>
    </source>
</evidence>
<dbReference type="STRING" id="418985.A0A1V9XR44"/>
<reference evidence="3 4" key="1">
    <citation type="journal article" date="2017" name="Gigascience">
        <title>Draft genome of the honey bee ectoparasitic mite, Tropilaelaps mercedesae, is shaped by the parasitic life history.</title>
        <authorList>
            <person name="Dong X."/>
            <person name="Armstrong S.D."/>
            <person name="Xia D."/>
            <person name="Makepeace B.L."/>
            <person name="Darby A.C."/>
            <person name="Kadowaki T."/>
        </authorList>
    </citation>
    <scope>NUCLEOTIDE SEQUENCE [LARGE SCALE GENOMIC DNA]</scope>
    <source>
        <strain evidence="3">Wuxi-XJTLU</strain>
    </source>
</reference>
<comment type="caution">
    <text evidence="3">The sequence shown here is derived from an EMBL/GenBank/DDBJ whole genome shotgun (WGS) entry which is preliminary data.</text>
</comment>
<feature type="region of interest" description="Disordered" evidence="1">
    <location>
        <begin position="1"/>
        <end position="27"/>
    </location>
</feature>